<dbReference type="Pfam" id="PF07714">
    <property type="entry name" value="PK_Tyr_Ser-Thr"/>
    <property type="match status" value="1"/>
</dbReference>
<evidence type="ECO:0000256" key="9">
    <source>
        <dbReference type="ARBA" id="ARBA00023157"/>
    </source>
</evidence>
<comment type="subcellular location">
    <subcellularLocation>
        <location evidence="1">Cell membrane</location>
        <topology evidence="1">Multi-pass membrane protein</topology>
    </subcellularLocation>
</comment>
<feature type="transmembrane region" description="Helical" evidence="13">
    <location>
        <begin position="1193"/>
        <end position="1220"/>
    </location>
</feature>
<evidence type="ECO:0000256" key="12">
    <source>
        <dbReference type="PROSITE-ProRule" id="PRU00059"/>
    </source>
</evidence>
<dbReference type="PANTHER" id="PTHR24372:SF77">
    <property type="entry name" value="G-PROTEIN COUPLED RECEPTORS FAMILY 1 PROFILE DOMAIN-CONTAINING PROTEIN"/>
    <property type="match status" value="1"/>
</dbReference>
<evidence type="ECO:0000313" key="19">
    <source>
        <dbReference type="EMBL" id="CAH3037828.1"/>
    </source>
</evidence>
<dbReference type="SUPFAM" id="SSF49899">
    <property type="entry name" value="Concanavalin A-like lectins/glucanases"/>
    <property type="match status" value="3"/>
</dbReference>
<feature type="transmembrane region" description="Helical" evidence="13">
    <location>
        <begin position="1275"/>
        <end position="1295"/>
    </location>
</feature>
<name>A0ABN8MWX1_9CNID</name>
<keyword evidence="3" id="KW-0433">Leucine-rich repeat</keyword>
<keyword evidence="11" id="KW-0807">Transducer</keyword>
<dbReference type="Gene3D" id="3.80.10.10">
    <property type="entry name" value="Ribonuclease Inhibitor"/>
    <property type="match status" value="2"/>
</dbReference>
<evidence type="ECO:0000256" key="5">
    <source>
        <dbReference type="ARBA" id="ARBA00022737"/>
    </source>
</evidence>
<dbReference type="Pfam" id="PF00001">
    <property type="entry name" value="7tm_1"/>
    <property type="match status" value="1"/>
</dbReference>
<feature type="domain" description="G-protein coupled receptors family 1 profile" evidence="17">
    <location>
        <begin position="1031"/>
        <end position="1295"/>
    </location>
</feature>
<feature type="domain" description="Protein kinase" evidence="15">
    <location>
        <begin position="1329"/>
        <end position="1607"/>
    </location>
</feature>
<feature type="domain" description="CUB" evidence="14">
    <location>
        <begin position="617"/>
        <end position="728"/>
    </location>
</feature>
<reference evidence="19 20" key="1">
    <citation type="submission" date="2022-05" db="EMBL/GenBank/DDBJ databases">
        <authorList>
            <consortium name="Genoscope - CEA"/>
            <person name="William W."/>
        </authorList>
    </citation>
    <scope>NUCLEOTIDE SEQUENCE [LARGE SCALE GENOMIC DNA]</scope>
</reference>
<accession>A0ABN8MWX1</accession>
<dbReference type="SMART" id="SM00365">
    <property type="entry name" value="LRR_SD22"/>
    <property type="match status" value="4"/>
</dbReference>
<feature type="transmembrane region" description="Helical" evidence="13">
    <location>
        <begin position="1016"/>
        <end position="1038"/>
    </location>
</feature>
<evidence type="ECO:0000256" key="6">
    <source>
        <dbReference type="ARBA" id="ARBA00022989"/>
    </source>
</evidence>
<dbReference type="PROSITE" id="PS50060">
    <property type="entry name" value="MAM_2"/>
    <property type="match status" value="1"/>
</dbReference>
<keyword evidence="20" id="KW-1185">Reference proteome</keyword>
<dbReference type="InterPro" id="IPR000998">
    <property type="entry name" value="MAM_dom"/>
</dbReference>
<dbReference type="SMART" id="SM00369">
    <property type="entry name" value="LRR_TYP"/>
    <property type="match status" value="7"/>
</dbReference>
<keyword evidence="10" id="KW-0675">Receptor</keyword>
<evidence type="ECO:0000256" key="2">
    <source>
        <dbReference type="ARBA" id="ARBA00022475"/>
    </source>
</evidence>
<dbReference type="SUPFAM" id="SSF52058">
    <property type="entry name" value="L domain-like"/>
    <property type="match status" value="1"/>
</dbReference>
<dbReference type="InterPro" id="IPR001245">
    <property type="entry name" value="Ser-Thr/Tyr_kinase_cat_dom"/>
</dbReference>
<evidence type="ECO:0000256" key="13">
    <source>
        <dbReference type="SAM" id="Phobius"/>
    </source>
</evidence>
<dbReference type="Pfam" id="PF13855">
    <property type="entry name" value="LRR_8"/>
    <property type="match status" value="2"/>
</dbReference>
<dbReference type="InterPro" id="IPR000276">
    <property type="entry name" value="GPCR_Rhodpsn"/>
</dbReference>
<comment type="caution">
    <text evidence="12">Lacks conserved residue(s) required for the propagation of feature annotation.</text>
</comment>
<dbReference type="InterPro" id="IPR017452">
    <property type="entry name" value="GPCR_Rhodpsn_7TM"/>
</dbReference>
<dbReference type="PROSITE" id="PS51828">
    <property type="entry name" value="PTX_2"/>
    <property type="match status" value="1"/>
</dbReference>
<evidence type="ECO:0000256" key="1">
    <source>
        <dbReference type="ARBA" id="ARBA00004651"/>
    </source>
</evidence>
<dbReference type="InterPro" id="IPR001611">
    <property type="entry name" value="Leu-rich_rpt"/>
</dbReference>
<dbReference type="InterPro" id="IPR011009">
    <property type="entry name" value="Kinase-like_dom_sf"/>
</dbReference>
<evidence type="ECO:0000256" key="11">
    <source>
        <dbReference type="ARBA" id="ARBA00023224"/>
    </source>
</evidence>
<keyword evidence="4 13" id="KW-0812">Transmembrane</keyword>
<comment type="caution">
    <text evidence="19">The sequence shown here is derived from an EMBL/GenBank/DDBJ whole genome shotgun (WGS) entry which is preliminary data.</text>
</comment>
<evidence type="ECO:0000259" key="14">
    <source>
        <dbReference type="PROSITE" id="PS01180"/>
    </source>
</evidence>
<dbReference type="InterPro" id="IPR032675">
    <property type="entry name" value="LRR_dom_sf"/>
</dbReference>
<dbReference type="Pfam" id="PF00431">
    <property type="entry name" value="CUB"/>
    <property type="match status" value="1"/>
</dbReference>
<evidence type="ECO:0000313" key="20">
    <source>
        <dbReference type="Proteomes" id="UP001159405"/>
    </source>
</evidence>
<dbReference type="EMBL" id="CALNXK010000006">
    <property type="protein sequence ID" value="CAH3037828.1"/>
    <property type="molecule type" value="Genomic_DNA"/>
</dbReference>
<dbReference type="SUPFAM" id="SSF56112">
    <property type="entry name" value="Protein kinase-like (PK-like)"/>
    <property type="match status" value="1"/>
</dbReference>
<keyword evidence="7" id="KW-0297">G-protein coupled receptor</keyword>
<dbReference type="InterPro" id="IPR001759">
    <property type="entry name" value="PTX_dom"/>
</dbReference>
<evidence type="ECO:0000259" key="15">
    <source>
        <dbReference type="PROSITE" id="PS50011"/>
    </source>
</evidence>
<evidence type="ECO:0000256" key="10">
    <source>
        <dbReference type="ARBA" id="ARBA00023170"/>
    </source>
</evidence>
<feature type="transmembrane region" description="Helical" evidence="13">
    <location>
        <begin position="1241"/>
        <end position="1263"/>
    </location>
</feature>
<dbReference type="PROSITE" id="PS51450">
    <property type="entry name" value="LRR"/>
    <property type="match status" value="3"/>
</dbReference>
<gene>
    <name evidence="19" type="ORF">PLOB_00039375</name>
</gene>
<dbReference type="InterPro" id="IPR035914">
    <property type="entry name" value="Sperma_CUB_dom_sf"/>
</dbReference>
<keyword evidence="2" id="KW-1003">Cell membrane</keyword>
<evidence type="ECO:0000259" key="16">
    <source>
        <dbReference type="PROSITE" id="PS50060"/>
    </source>
</evidence>
<feature type="domain" description="MAM" evidence="16">
    <location>
        <begin position="491"/>
        <end position="608"/>
    </location>
</feature>
<dbReference type="PROSITE" id="PS01180">
    <property type="entry name" value="CUB"/>
    <property type="match status" value="1"/>
</dbReference>
<dbReference type="InterPro" id="IPR000719">
    <property type="entry name" value="Prot_kinase_dom"/>
</dbReference>
<dbReference type="Gene3D" id="2.60.120.290">
    <property type="entry name" value="Spermadhesin, CUB domain"/>
    <property type="match status" value="1"/>
</dbReference>
<dbReference type="Gene3D" id="1.20.1070.10">
    <property type="entry name" value="Rhodopsin 7-helix transmembrane proteins"/>
    <property type="match status" value="1"/>
</dbReference>
<keyword evidence="8 13" id="KW-0472">Membrane</keyword>
<evidence type="ECO:0000256" key="7">
    <source>
        <dbReference type="ARBA" id="ARBA00023040"/>
    </source>
</evidence>
<dbReference type="Gene3D" id="1.10.510.10">
    <property type="entry name" value="Transferase(Phosphotransferase) domain 1"/>
    <property type="match status" value="1"/>
</dbReference>
<dbReference type="InterPro" id="IPR000859">
    <property type="entry name" value="CUB_dom"/>
</dbReference>
<dbReference type="CDD" id="cd00041">
    <property type="entry name" value="CUB"/>
    <property type="match status" value="1"/>
</dbReference>
<dbReference type="PROSITE" id="PS50011">
    <property type="entry name" value="PROTEIN_KINASE_DOM"/>
    <property type="match status" value="1"/>
</dbReference>
<evidence type="ECO:0000256" key="8">
    <source>
        <dbReference type="ARBA" id="ARBA00023136"/>
    </source>
</evidence>
<dbReference type="SMART" id="SM00159">
    <property type="entry name" value="PTX"/>
    <property type="match status" value="1"/>
</dbReference>
<dbReference type="Proteomes" id="UP001159405">
    <property type="component" value="Unassembled WGS sequence"/>
</dbReference>
<keyword evidence="5" id="KW-0677">Repeat</keyword>
<dbReference type="InterPro" id="IPR003591">
    <property type="entry name" value="Leu-rich_rpt_typical-subtyp"/>
</dbReference>
<dbReference type="Gene3D" id="2.60.120.200">
    <property type="match status" value="3"/>
</dbReference>
<proteinExistence type="predicted"/>
<feature type="transmembrane region" description="Helical" evidence="13">
    <location>
        <begin position="1050"/>
        <end position="1072"/>
    </location>
</feature>
<dbReference type="Pfam" id="PF13385">
    <property type="entry name" value="Laminin_G_3"/>
    <property type="match status" value="2"/>
</dbReference>
<dbReference type="SUPFAM" id="SSF49854">
    <property type="entry name" value="Spermadhesin, CUB domain"/>
    <property type="match status" value="1"/>
</dbReference>
<dbReference type="CDD" id="cd15137">
    <property type="entry name" value="7tmA_Relaxin_R"/>
    <property type="match status" value="1"/>
</dbReference>
<evidence type="ECO:0008006" key="21">
    <source>
        <dbReference type="Google" id="ProtNLM"/>
    </source>
</evidence>
<dbReference type="PRINTS" id="PR00237">
    <property type="entry name" value="GPCRRHODOPSN"/>
</dbReference>
<dbReference type="SMART" id="SM00042">
    <property type="entry name" value="CUB"/>
    <property type="match status" value="1"/>
</dbReference>
<protein>
    <recommendedName>
        <fullName evidence="21">G-protein coupled receptor GRL101</fullName>
    </recommendedName>
</protein>
<keyword evidence="6 13" id="KW-1133">Transmembrane helix</keyword>
<dbReference type="PANTHER" id="PTHR24372">
    <property type="entry name" value="GLYCOPROTEIN HORMONE RECEPTOR"/>
    <property type="match status" value="1"/>
</dbReference>
<evidence type="ECO:0000256" key="3">
    <source>
        <dbReference type="ARBA" id="ARBA00022614"/>
    </source>
</evidence>
<keyword evidence="9" id="KW-1015">Disulfide bond</keyword>
<evidence type="ECO:0000259" key="17">
    <source>
        <dbReference type="PROSITE" id="PS50262"/>
    </source>
</evidence>
<dbReference type="Pfam" id="PF00629">
    <property type="entry name" value="MAM"/>
    <property type="match status" value="1"/>
</dbReference>
<organism evidence="19 20">
    <name type="scientific">Porites lobata</name>
    <dbReference type="NCBI Taxonomy" id="104759"/>
    <lineage>
        <taxon>Eukaryota</taxon>
        <taxon>Metazoa</taxon>
        <taxon>Cnidaria</taxon>
        <taxon>Anthozoa</taxon>
        <taxon>Hexacorallia</taxon>
        <taxon>Scleractinia</taxon>
        <taxon>Fungiina</taxon>
        <taxon>Poritidae</taxon>
        <taxon>Porites</taxon>
    </lineage>
</organism>
<dbReference type="SMART" id="SM00137">
    <property type="entry name" value="MAM"/>
    <property type="match status" value="1"/>
</dbReference>
<dbReference type="PROSITE" id="PS50262">
    <property type="entry name" value="G_PROTEIN_RECEP_F1_2"/>
    <property type="match status" value="1"/>
</dbReference>
<feature type="transmembrane region" description="Helical" evidence="13">
    <location>
        <begin position="1139"/>
        <end position="1163"/>
    </location>
</feature>
<feature type="non-terminal residue" evidence="19">
    <location>
        <position position="1"/>
    </location>
</feature>
<sequence length="1607" mass="182077">FLAVDDIAFQTEGCEVIPWQEYGKNPLKTQYFWKLDGSDKDVRLEGTASYQTNGGIKSLHLDGISGYAEIPAINFSKSSFSIALRFNVRDSKSQGHLISDWSSPWQFRLYVHYRKVYVQLRRSGVERDLLSMASNRDVHAKIWTHVVFVWDRSTRIGKLYLNGAYAGKKQYTGHDIDLNPTYHTTHELGLKKDQMKKTRGSLRDLMVFLRPLTTWEAFTLYRITGCSQFYQGLCGWKNSNQSVSPWKQAVRLDMEASTKQVKSYLKSKGRNSKRGCFMKDSNYQLDFVENHNGHVNITDLPDLIAFTICFWMKTSDNTSAGTPIWYRVRYETNGKYIPAIALVDYRGFGVYIGEEKSAKTDSAANNGKWHHICLVWTSEGGKFTLHNGLSILLETKLSEGEKIPGGGEFIIGLTEDLAKEDPQAGQYIGLISHVNIFKKALDREEIEWMSHGCGKDFSHAIYPWSQFIKGFVGDVKDEKPALCTDREGYRFMVFNNNTSQPSQTSFFESPLYERSYEGHNICVRFRYLVYGPGRHFLRIYQQLNLTDYPRRLVWAVSESNNTDLIWKYGRVALPSVTKYKVSLEADLGSEPGYISVRGVHVVPGYCHPLPFTATKECNKNFTTMSGIILSPHHPGYYPPLTRCRWTINVPHGNTIKLRFLEFQLEDHPSCFRDSLEIYSGLETRKFLGRYCGERFPAFVESSSNVMVITFESNDKITGLGFKLHYTSKKADIDKEACFQYEGCPSSCECNPVSRKSLEMVITVKKGRKLTAFPRKIPSKAAVILFQRNKISNLPKKQLSDLSSLKYLDLSGNRIFRIERDAFGNASVLQTLKLDSNFIRALPNAMLDNMNNLQTLDCSANLIDTISANTFSASSASLTTLSLRQNRIKSIEKDAFKSMSNLQHLYLQQNAVKEIPGGLFLGLSSLKILNLNVNQIMRLSSKTFAGLSSLEKLDLRNNSLDMKNFPADAFSGLKNLKEIYLDEYILCCYAENVVPGVRCISPKDEFSSCSDLMKNKGVQICVWILGLTALAGNLLVILLRVSVKEDNKVHSFLLTNLAISDLLMGVYLLIIAFKDVQWQGEYFKHDVNWRSGLTCAFTGVLSMASSEISVLMLTLITTDRLICIVFPFKMRRINRKRSFIIVGGIWIFGTMISIIPTLGFDYFFDKKRDVGFYGKSAVCLPLQLSTERQAGWEYAVSIFIILNFVSFMYILTAYTAMYLRVKGSAKQVRSTNMKRESKMAKRMMLIVLTDFVCWMPIIVIGLLSLLGKFHDPEKQAYVWIAVFVLPVNSALNPILYTFSTPLVKRKVGEHIDSLISFLEPTVRRPNTTPGMLLGSLSKGNFGQHFFSCTLIAKGKGVLLKPLLTSNPNKSNRKPDEILERERPESELKLVEIPGIFADETSLSVGFIVACSGSEENSCVRLIKHFSKIKEEDWKKEVELAKELRQGLEHPNIIKYCWHSETEKSVVNYKKAEGFPRFKKSSFLLCFDFSANTTLEEYLISDGIVFNLDSLITVAMDLISALQHLEQKGVVHNNITTSSVLIGKGFRVPPITAVLGSFGFAQRVSQDFSERTLNGRSVKDILGKNILQFGFVLSELMRNCCDSNEFEEV</sequence>
<dbReference type="InterPro" id="IPR013320">
    <property type="entry name" value="ConA-like_dom_sf"/>
</dbReference>
<evidence type="ECO:0000259" key="18">
    <source>
        <dbReference type="PROSITE" id="PS51828"/>
    </source>
</evidence>
<feature type="domain" description="Pentraxin (PTX)" evidence="18">
    <location>
        <begin position="280"/>
        <end position="484"/>
    </location>
</feature>
<dbReference type="SUPFAM" id="SSF81321">
    <property type="entry name" value="Family A G protein-coupled receptor-like"/>
    <property type="match status" value="1"/>
</dbReference>
<evidence type="ECO:0000256" key="4">
    <source>
        <dbReference type="ARBA" id="ARBA00022692"/>
    </source>
</evidence>
<feature type="non-terminal residue" evidence="19">
    <location>
        <position position="1607"/>
    </location>
</feature>